<dbReference type="OrthoDB" id="9809438at2"/>
<dbReference type="AlphaFoldDB" id="A0A154WH36"/>
<dbReference type="Pfam" id="PF00288">
    <property type="entry name" value="GHMP_kinases_N"/>
    <property type="match status" value="1"/>
</dbReference>
<keyword evidence="5 10" id="KW-0547">Nucleotide-binding</keyword>
<evidence type="ECO:0000259" key="12">
    <source>
        <dbReference type="Pfam" id="PF08544"/>
    </source>
</evidence>
<name>A0A154WH36_9PROT</name>
<evidence type="ECO:0000259" key="11">
    <source>
        <dbReference type="Pfam" id="PF00288"/>
    </source>
</evidence>
<keyword evidence="7 10" id="KW-0067">ATP-binding</keyword>
<dbReference type="EC" id="2.7.1.148" evidence="2 10"/>
<evidence type="ECO:0000256" key="7">
    <source>
        <dbReference type="ARBA" id="ARBA00022840"/>
    </source>
</evidence>
<evidence type="ECO:0000256" key="6">
    <source>
        <dbReference type="ARBA" id="ARBA00022777"/>
    </source>
</evidence>
<evidence type="ECO:0000256" key="1">
    <source>
        <dbReference type="ARBA" id="ARBA00009684"/>
    </source>
</evidence>
<dbReference type="GO" id="GO:0050515">
    <property type="term" value="F:4-(cytidine 5'-diphospho)-2-C-methyl-D-erythritol kinase activity"/>
    <property type="evidence" value="ECO:0007669"/>
    <property type="project" value="UniProtKB-UniRule"/>
</dbReference>
<dbReference type="UniPathway" id="UPA00056">
    <property type="reaction ID" value="UER00094"/>
</dbReference>
<keyword evidence="6 10" id="KW-0418">Kinase</keyword>
<feature type="active site" evidence="10">
    <location>
        <position position="12"/>
    </location>
</feature>
<sequence length="286" mass="29324">MTAAIGRPAPAKLNLFLHVTGRRADGYHLLDSLVAFAGQGDHIEAAPSDQLSLKIDGPFAAALSAEPDNLVLRAARLLAEAAGRPAQAALRLTKTLPVASGIGGGSADAAAALHALMNLWKIALPEDVLAALALQLGADVPVCLLGRSARLSGVGETLEPVALPALPLVLVNPGQPLSTPAVFKARQGPFGAPAPEAIPTDPTALVSFLAAQRNDLASAAIALLPAISDVLDLLQRQPGCLLARMSGSGPTCFALMQTEDAATEAAHTIGRERPGWWAVATRLTGR</sequence>
<dbReference type="SUPFAM" id="SSF55060">
    <property type="entry name" value="GHMP Kinase, C-terminal domain"/>
    <property type="match status" value="1"/>
</dbReference>
<comment type="function">
    <text evidence="10">Catalyzes the phosphorylation of the position 2 hydroxy group of 4-diphosphocytidyl-2C-methyl-D-erythritol.</text>
</comment>
<dbReference type="InterPro" id="IPR013750">
    <property type="entry name" value="GHMP_kinase_C_dom"/>
</dbReference>
<dbReference type="NCBIfam" id="TIGR00154">
    <property type="entry name" value="ispE"/>
    <property type="match status" value="1"/>
</dbReference>
<organism evidence="13 14">
    <name type="scientific">Oceanibaculum pacificum</name>
    <dbReference type="NCBI Taxonomy" id="580166"/>
    <lineage>
        <taxon>Bacteria</taxon>
        <taxon>Pseudomonadati</taxon>
        <taxon>Pseudomonadota</taxon>
        <taxon>Alphaproteobacteria</taxon>
        <taxon>Rhodospirillales</taxon>
        <taxon>Oceanibaculaceae</taxon>
        <taxon>Oceanibaculum</taxon>
    </lineage>
</organism>
<evidence type="ECO:0000256" key="5">
    <source>
        <dbReference type="ARBA" id="ARBA00022741"/>
    </source>
</evidence>
<dbReference type="PANTHER" id="PTHR43527:SF2">
    <property type="entry name" value="4-DIPHOSPHOCYTIDYL-2-C-METHYL-D-ERYTHRITOL KINASE, CHLOROPLASTIC"/>
    <property type="match status" value="1"/>
</dbReference>
<feature type="domain" description="GHMP kinase C-terminal" evidence="12">
    <location>
        <begin position="212"/>
        <end position="269"/>
    </location>
</feature>
<evidence type="ECO:0000256" key="8">
    <source>
        <dbReference type="ARBA" id="ARBA00023229"/>
    </source>
</evidence>
<protein>
    <recommendedName>
        <fullName evidence="3 10">4-diphosphocytidyl-2-C-methyl-D-erythritol kinase</fullName>
        <shortName evidence="10">CMK</shortName>
        <ecNumber evidence="2 10">2.7.1.148</ecNumber>
    </recommendedName>
    <alternativeName>
        <fullName evidence="9 10">4-(cytidine-5'-diphospho)-2-C-methyl-D-erythritol kinase</fullName>
    </alternativeName>
</protein>
<dbReference type="Gene3D" id="3.30.70.890">
    <property type="entry name" value="GHMP kinase, C-terminal domain"/>
    <property type="match status" value="1"/>
</dbReference>
<dbReference type="SUPFAM" id="SSF54211">
    <property type="entry name" value="Ribosomal protein S5 domain 2-like"/>
    <property type="match status" value="1"/>
</dbReference>
<dbReference type="InterPro" id="IPR020568">
    <property type="entry name" value="Ribosomal_Su5_D2-typ_SF"/>
</dbReference>
<evidence type="ECO:0000313" key="14">
    <source>
        <dbReference type="Proteomes" id="UP000076400"/>
    </source>
</evidence>
<evidence type="ECO:0000313" key="13">
    <source>
        <dbReference type="EMBL" id="KZD12854.1"/>
    </source>
</evidence>
<dbReference type="Pfam" id="PF08544">
    <property type="entry name" value="GHMP_kinases_C"/>
    <property type="match status" value="1"/>
</dbReference>
<keyword evidence="14" id="KW-1185">Reference proteome</keyword>
<evidence type="ECO:0000256" key="3">
    <source>
        <dbReference type="ARBA" id="ARBA00017473"/>
    </source>
</evidence>
<gene>
    <name evidence="10" type="primary">ispE</name>
    <name evidence="13" type="ORF">AUP43_00500</name>
</gene>
<feature type="active site" evidence="10">
    <location>
        <position position="139"/>
    </location>
</feature>
<comment type="similarity">
    <text evidence="1 10">Belongs to the GHMP kinase family. IspE subfamily.</text>
</comment>
<dbReference type="STRING" id="580166.AUP43_00500"/>
<dbReference type="InterPro" id="IPR004424">
    <property type="entry name" value="IspE"/>
</dbReference>
<dbReference type="NCBIfam" id="NF011202">
    <property type="entry name" value="PRK14608.1"/>
    <property type="match status" value="1"/>
</dbReference>
<dbReference type="GO" id="GO:0005524">
    <property type="term" value="F:ATP binding"/>
    <property type="evidence" value="ECO:0007669"/>
    <property type="project" value="UniProtKB-UniRule"/>
</dbReference>
<dbReference type="GO" id="GO:0016114">
    <property type="term" value="P:terpenoid biosynthetic process"/>
    <property type="evidence" value="ECO:0007669"/>
    <property type="project" value="UniProtKB-UniRule"/>
</dbReference>
<evidence type="ECO:0000256" key="2">
    <source>
        <dbReference type="ARBA" id="ARBA00012052"/>
    </source>
</evidence>
<dbReference type="Proteomes" id="UP000076400">
    <property type="component" value="Unassembled WGS sequence"/>
</dbReference>
<reference evidence="13 14" key="1">
    <citation type="submission" date="2015-12" db="EMBL/GenBank/DDBJ databases">
        <title>Genome sequence of Oceanibaculum pacificum MCCC 1A02656.</title>
        <authorList>
            <person name="Lu L."/>
            <person name="Lai Q."/>
            <person name="Shao Z."/>
            <person name="Qian P."/>
        </authorList>
    </citation>
    <scope>NUCLEOTIDE SEQUENCE [LARGE SCALE GENOMIC DNA]</scope>
    <source>
        <strain evidence="13 14">MCCC 1A02656</strain>
    </source>
</reference>
<evidence type="ECO:0000256" key="10">
    <source>
        <dbReference type="HAMAP-Rule" id="MF_00061"/>
    </source>
</evidence>
<dbReference type="PANTHER" id="PTHR43527">
    <property type="entry name" value="4-DIPHOSPHOCYTIDYL-2-C-METHYL-D-ERYTHRITOL KINASE, CHLOROPLASTIC"/>
    <property type="match status" value="1"/>
</dbReference>
<accession>A0A154WH36</accession>
<dbReference type="Gene3D" id="3.30.230.10">
    <property type="match status" value="1"/>
</dbReference>
<dbReference type="InterPro" id="IPR036554">
    <property type="entry name" value="GHMP_kinase_C_sf"/>
</dbReference>
<dbReference type="InterPro" id="IPR014721">
    <property type="entry name" value="Ribsml_uS5_D2-typ_fold_subgr"/>
</dbReference>
<dbReference type="HAMAP" id="MF_00061">
    <property type="entry name" value="IspE"/>
    <property type="match status" value="1"/>
</dbReference>
<evidence type="ECO:0000256" key="4">
    <source>
        <dbReference type="ARBA" id="ARBA00022679"/>
    </source>
</evidence>
<comment type="caution">
    <text evidence="13">The sequence shown here is derived from an EMBL/GenBank/DDBJ whole genome shotgun (WGS) entry which is preliminary data.</text>
</comment>
<dbReference type="InterPro" id="IPR006204">
    <property type="entry name" value="GHMP_kinase_N_dom"/>
</dbReference>
<dbReference type="PIRSF" id="PIRSF010376">
    <property type="entry name" value="IspE"/>
    <property type="match status" value="1"/>
</dbReference>
<comment type="pathway">
    <text evidence="10">Isoprenoid biosynthesis; isopentenyl diphosphate biosynthesis via DXP pathway; isopentenyl diphosphate from 1-deoxy-D-xylulose 5-phosphate: step 3/6.</text>
</comment>
<proteinExistence type="inferred from homology"/>
<keyword evidence="8 10" id="KW-0414">Isoprene biosynthesis</keyword>
<evidence type="ECO:0000256" key="9">
    <source>
        <dbReference type="ARBA" id="ARBA00032554"/>
    </source>
</evidence>
<feature type="binding site" evidence="10">
    <location>
        <begin position="97"/>
        <end position="107"/>
    </location>
    <ligand>
        <name>ATP</name>
        <dbReference type="ChEBI" id="CHEBI:30616"/>
    </ligand>
</feature>
<feature type="domain" description="GHMP kinase N-terminal" evidence="11">
    <location>
        <begin position="69"/>
        <end position="146"/>
    </location>
</feature>
<dbReference type="GO" id="GO:0019288">
    <property type="term" value="P:isopentenyl diphosphate biosynthetic process, methylerythritol 4-phosphate pathway"/>
    <property type="evidence" value="ECO:0007669"/>
    <property type="project" value="UniProtKB-UniRule"/>
</dbReference>
<comment type="catalytic activity">
    <reaction evidence="10">
        <text>4-CDP-2-C-methyl-D-erythritol + ATP = 4-CDP-2-C-methyl-D-erythritol 2-phosphate + ADP + H(+)</text>
        <dbReference type="Rhea" id="RHEA:18437"/>
        <dbReference type="ChEBI" id="CHEBI:15378"/>
        <dbReference type="ChEBI" id="CHEBI:30616"/>
        <dbReference type="ChEBI" id="CHEBI:57823"/>
        <dbReference type="ChEBI" id="CHEBI:57919"/>
        <dbReference type="ChEBI" id="CHEBI:456216"/>
        <dbReference type="EC" id="2.7.1.148"/>
    </reaction>
</comment>
<keyword evidence="4 10" id="KW-0808">Transferase</keyword>
<dbReference type="EMBL" id="LPXN01000001">
    <property type="protein sequence ID" value="KZD12854.1"/>
    <property type="molecule type" value="Genomic_DNA"/>
</dbReference>